<gene>
    <name evidence="2" type="ORF">SAMN05661030_4122</name>
</gene>
<feature type="transmembrane region" description="Helical" evidence="1">
    <location>
        <begin position="99"/>
        <end position="117"/>
    </location>
</feature>
<organism evidence="2 3">
    <name type="scientific">Klenkia taihuensis</name>
    <dbReference type="NCBI Taxonomy" id="1225127"/>
    <lineage>
        <taxon>Bacteria</taxon>
        <taxon>Bacillati</taxon>
        <taxon>Actinomycetota</taxon>
        <taxon>Actinomycetes</taxon>
        <taxon>Geodermatophilales</taxon>
        <taxon>Geodermatophilaceae</taxon>
        <taxon>Klenkia</taxon>
    </lineage>
</organism>
<dbReference type="RefSeq" id="WP_091563997.1">
    <property type="nucleotide sequence ID" value="NZ_BNAC01000006.1"/>
</dbReference>
<dbReference type="AlphaFoldDB" id="A0A1I1UT40"/>
<feature type="transmembrane region" description="Helical" evidence="1">
    <location>
        <begin position="60"/>
        <end position="78"/>
    </location>
</feature>
<dbReference type="OrthoDB" id="8481923at2"/>
<evidence type="ECO:0000313" key="2">
    <source>
        <dbReference type="EMBL" id="SFD73755.1"/>
    </source>
</evidence>
<keyword evidence="1" id="KW-0472">Membrane</keyword>
<proteinExistence type="predicted"/>
<feature type="transmembrane region" description="Helical" evidence="1">
    <location>
        <begin position="206"/>
        <end position="230"/>
    </location>
</feature>
<sequence length="239" mass="24608">MPFTLSHPAAVLPFLRSGLPASALVAGSVVPDLPYYLPVDLGVRTHTALAVVTTDLVGGLLLWAVWHGFFAAPLVATAPGPLRARLPVPGRPRVDGARGALLLAGAVLLGAATHVLWDEFTHPGRWGPEHIPALSAQVAGEPLYGWLQDLSGLVGGLAIGIWVLLWWRRTPPRPVPGGVPWGWLAVALVALVSGAVGGAGQDDVRSVAVLAAFAAGTAALVAGLLLAAAWHLRGLARSA</sequence>
<dbReference type="InterPro" id="IPR025238">
    <property type="entry name" value="DUF4184"/>
</dbReference>
<reference evidence="3" key="1">
    <citation type="submission" date="2016-10" db="EMBL/GenBank/DDBJ databases">
        <authorList>
            <person name="Varghese N."/>
            <person name="Submissions S."/>
        </authorList>
    </citation>
    <scope>NUCLEOTIDE SEQUENCE [LARGE SCALE GENOMIC DNA]</scope>
    <source>
        <strain evidence="3">DSM 45962</strain>
    </source>
</reference>
<keyword evidence="3" id="KW-1185">Reference proteome</keyword>
<keyword evidence="1" id="KW-0812">Transmembrane</keyword>
<protein>
    <recommendedName>
        <fullName evidence="4">DUF4184 family protein</fullName>
    </recommendedName>
</protein>
<feature type="transmembrane region" description="Helical" evidence="1">
    <location>
        <begin position="179"/>
        <end position="200"/>
    </location>
</feature>
<feature type="transmembrane region" description="Helical" evidence="1">
    <location>
        <begin position="150"/>
        <end position="167"/>
    </location>
</feature>
<dbReference type="STRING" id="1225127.SAMN05661030_4122"/>
<accession>A0A1I1UT40</accession>
<dbReference type="Pfam" id="PF13803">
    <property type="entry name" value="DUF4184"/>
    <property type="match status" value="1"/>
</dbReference>
<evidence type="ECO:0000313" key="3">
    <source>
        <dbReference type="Proteomes" id="UP000199022"/>
    </source>
</evidence>
<evidence type="ECO:0000256" key="1">
    <source>
        <dbReference type="SAM" id="Phobius"/>
    </source>
</evidence>
<dbReference type="EMBL" id="FOMD01000006">
    <property type="protein sequence ID" value="SFD73755.1"/>
    <property type="molecule type" value="Genomic_DNA"/>
</dbReference>
<keyword evidence="1" id="KW-1133">Transmembrane helix</keyword>
<name>A0A1I1UT40_9ACTN</name>
<dbReference type="Proteomes" id="UP000199022">
    <property type="component" value="Unassembled WGS sequence"/>
</dbReference>
<evidence type="ECO:0008006" key="4">
    <source>
        <dbReference type="Google" id="ProtNLM"/>
    </source>
</evidence>